<dbReference type="InterPro" id="IPR047115">
    <property type="entry name" value="ARSB"/>
</dbReference>
<evidence type="ECO:0000313" key="5">
    <source>
        <dbReference type="Proteomes" id="UP000078046"/>
    </source>
</evidence>
<keyword evidence="5" id="KW-1185">Reference proteome</keyword>
<dbReference type="PANTHER" id="PTHR10342">
    <property type="entry name" value="ARYLSULFATASE"/>
    <property type="match status" value="1"/>
</dbReference>
<dbReference type="Proteomes" id="UP000078046">
    <property type="component" value="Unassembled WGS sequence"/>
</dbReference>
<comment type="caution">
    <text evidence="4">The sequence shown here is derived from an EMBL/GenBank/DDBJ whole genome shotgun (WGS) entry which is preliminary data.</text>
</comment>
<keyword evidence="1" id="KW-0479">Metal-binding</keyword>
<accession>A0A177B2M5</accession>
<gene>
    <name evidence="4" type="ORF">A3Q56_04114</name>
</gene>
<sequence length="195" mass="22196">MQFKNGITHIIDFAATIIRLSNYDKPLDIDGYDLSDVLSNGADSPRKDVVLNIDLITPSIAGAAGIRIGKWKLLEGSPGLFDGYSREDSYSIQPLNNHIKNYMDIHGSNSSFYEYDDTNKPPHLQLYNLETDPREQNNMAEEFPKKVTELQQALIKYKKQFKIQKTIKIDPRGYPENNGGNWITGWCDINEVNKI</sequence>
<dbReference type="Gene3D" id="3.30.1120.10">
    <property type="match status" value="1"/>
</dbReference>
<evidence type="ECO:0000256" key="3">
    <source>
        <dbReference type="ARBA" id="ARBA00023180"/>
    </source>
</evidence>
<keyword evidence="3" id="KW-0325">Glycoprotein</keyword>
<dbReference type="OrthoDB" id="6148502at2759"/>
<protein>
    <recommendedName>
        <fullName evidence="6">N-sulphoglucosamine sulphohydrolase C-terminal domain-containing protein</fullName>
    </recommendedName>
</protein>
<proteinExistence type="predicted"/>
<dbReference type="GO" id="GO:0008484">
    <property type="term" value="F:sulfuric ester hydrolase activity"/>
    <property type="evidence" value="ECO:0007669"/>
    <property type="project" value="InterPro"/>
</dbReference>
<evidence type="ECO:0008006" key="6">
    <source>
        <dbReference type="Google" id="ProtNLM"/>
    </source>
</evidence>
<dbReference type="Gene3D" id="3.40.720.10">
    <property type="entry name" value="Alkaline Phosphatase, subunit A"/>
    <property type="match status" value="1"/>
</dbReference>
<evidence type="ECO:0000256" key="1">
    <source>
        <dbReference type="ARBA" id="ARBA00022723"/>
    </source>
</evidence>
<dbReference type="AlphaFoldDB" id="A0A177B2M5"/>
<name>A0A177B2M5_9BILA</name>
<dbReference type="GO" id="GO:0046872">
    <property type="term" value="F:metal ion binding"/>
    <property type="evidence" value="ECO:0007669"/>
    <property type="project" value="UniProtKB-KW"/>
</dbReference>
<organism evidence="4 5">
    <name type="scientific">Intoshia linei</name>
    <dbReference type="NCBI Taxonomy" id="1819745"/>
    <lineage>
        <taxon>Eukaryota</taxon>
        <taxon>Metazoa</taxon>
        <taxon>Spiralia</taxon>
        <taxon>Lophotrochozoa</taxon>
        <taxon>Mesozoa</taxon>
        <taxon>Orthonectida</taxon>
        <taxon>Rhopaluridae</taxon>
        <taxon>Intoshia</taxon>
    </lineage>
</organism>
<dbReference type="EMBL" id="LWCA01000537">
    <property type="protein sequence ID" value="OAF67972.1"/>
    <property type="molecule type" value="Genomic_DNA"/>
</dbReference>
<dbReference type="SUPFAM" id="SSF53649">
    <property type="entry name" value="Alkaline phosphatase-like"/>
    <property type="match status" value="1"/>
</dbReference>
<reference evidence="4 5" key="1">
    <citation type="submission" date="2016-04" db="EMBL/GenBank/DDBJ databases">
        <title>The genome of Intoshia linei affirms orthonectids as highly simplified spiralians.</title>
        <authorList>
            <person name="Mikhailov K.V."/>
            <person name="Slusarev G.S."/>
            <person name="Nikitin M.A."/>
            <person name="Logacheva M.D."/>
            <person name="Penin A."/>
            <person name="Aleoshin V."/>
            <person name="Panchin Y.V."/>
        </authorList>
    </citation>
    <scope>NUCLEOTIDE SEQUENCE [LARGE SCALE GENOMIC DNA]</scope>
    <source>
        <strain evidence="4">Intl2013</strain>
        <tissue evidence="4">Whole animal</tissue>
    </source>
</reference>
<evidence type="ECO:0000256" key="2">
    <source>
        <dbReference type="ARBA" id="ARBA00022837"/>
    </source>
</evidence>
<keyword evidence="2" id="KW-0106">Calcium</keyword>
<dbReference type="InterPro" id="IPR017850">
    <property type="entry name" value="Alkaline_phosphatase_core_sf"/>
</dbReference>
<evidence type="ECO:0000313" key="4">
    <source>
        <dbReference type="EMBL" id="OAF67972.1"/>
    </source>
</evidence>
<dbReference type="PANTHER" id="PTHR10342:SF274">
    <property type="entry name" value="ARYLSULFATASE B"/>
    <property type="match status" value="1"/>
</dbReference>